<reference evidence="7 8" key="1">
    <citation type="submission" date="2024-03" db="EMBL/GenBank/DDBJ databases">
        <title>Draft genome sequence of Pseudonocardia sp. DW16-2.</title>
        <authorList>
            <person name="Duangmal K."/>
        </authorList>
    </citation>
    <scope>NUCLEOTIDE SEQUENCE [LARGE SCALE GENOMIC DNA]</scope>
    <source>
        <strain evidence="7 8">DW16-2</strain>
    </source>
</reference>
<evidence type="ECO:0000256" key="3">
    <source>
        <dbReference type="ARBA" id="ARBA00022989"/>
    </source>
</evidence>
<comment type="caution">
    <text evidence="7">The sequence shown here is derived from an EMBL/GenBank/DDBJ whole genome shotgun (WGS) entry which is preliminary data.</text>
</comment>
<keyword evidence="3 5" id="KW-1133">Transmembrane helix</keyword>
<evidence type="ECO:0000259" key="6">
    <source>
        <dbReference type="Pfam" id="PF06803"/>
    </source>
</evidence>
<proteinExistence type="predicted"/>
<keyword evidence="4 5" id="KW-0472">Membrane</keyword>
<protein>
    <submittedName>
        <fullName evidence="7">DUF1232 domain-containing protein</fullName>
    </submittedName>
</protein>
<dbReference type="InterPro" id="IPR010652">
    <property type="entry name" value="DUF1232"/>
</dbReference>
<dbReference type="Pfam" id="PF06803">
    <property type="entry name" value="DUF1232"/>
    <property type="match status" value="1"/>
</dbReference>
<sequence>MQWWIGVPAALVVGWVALVVGLYVGSRGRDRIALTDAVRLLPDLVRLLRRLAGDPAVPRRVRVVLGLTIGYLLLPVDLIPDVLPVLGQLDDVVVVVLALRAVVRAAGPAALDRHWPGTPAGLGALRRAAGLPTGGDDVAPGAAPAPAG</sequence>
<name>A0ABU8T9M1_9PSEU</name>
<dbReference type="EMBL" id="JBBJUP010000013">
    <property type="protein sequence ID" value="MEJ8280659.1"/>
    <property type="molecule type" value="Genomic_DNA"/>
</dbReference>
<dbReference type="Proteomes" id="UP001364211">
    <property type="component" value="Unassembled WGS sequence"/>
</dbReference>
<accession>A0ABU8T9M1</accession>
<organism evidence="7 8">
    <name type="scientific">Pseudonocardia spirodelae</name>
    <dbReference type="NCBI Taxonomy" id="3133431"/>
    <lineage>
        <taxon>Bacteria</taxon>
        <taxon>Bacillati</taxon>
        <taxon>Actinomycetota</taxon>
        <taxon>Actinomycetes</taxon>
        <taxon>Pseudonocardiales</taxon>
        <taxon>Pseudonocardiaceae</taxon>
        <taxon>Pseudonocardia</taxon>
    </lineage>
</organism>
<dbReference type="RefSeq" id="WP_340292026.1">
    <property type="nucleotide sequence ID" value="NZ_JBBJUP010000013.1"/>
</dbReference>
<evidence type="ECO:0000256" key="2">
    <source>
        <dbReference type="ARBA" id="ARBA00022692"/>
    </source>
</evidence>
<keyword evidence="2 5" id="KW-0812">Transmembrane</keyword>
<evidence type="ECO:0000256" key="1">
    <source>
        <dbReference type="ARBA" id="ARBA00004127"/>
    </source>
</evidence>
<gene>
    <name evidence="7" type="ORF">WJX68_17085</name>
</gene>
<feature type="domain" description="DUF1232" evidence="6">
    <location>
        <begin position="62"/>
        <end position="97"/>
    </location>
</feature>
<comment type="subcellular location">
    <subcellularLocation>
        <location evidence="1">Endomembrane system</location>
        <topology evidence="1">Multi-pass membrane protein</topology>
    </subcellularLocation>
</comment>
<evidence type="ECO:0000313" key="8">
    <source>
        <dbReference type="Proteomes" id="UP001364211"/>
    </source>
</evidence>
<evidence type="ECO:0000313" key="7">
    <source>
        <dbReference type="EMBL" id="MEJ8280659.1"/>
    </source>
</evidence>
<feature type="transmembrane region" description="Helical" evidence="5">
    <location>
        <begin position="6"/>
        <end position="24"/>
    </location>
</feature>
<keyword evidence="8" id="KW-1185">Reference proteome</keyword>
<evidence type="ECO:0000256" key="5">
    <source>
        <dbReference type="SAM" id="Phobius"/>
    </source>
</evidence>
<evidence type="ECO:0000256" key="4">
    <source>
        <dbReference type="ARBA" id="ARBA00023136"/>
    </source>
</evidence>